<dbReference type="SUPFAM" id="SSF52218">
    <property type="entry name" value="Flavoproteins"/>
    <property type="match status" value="1"/>
</dbReference>
<dbReference type="Pfam" id="PF03358">
    <property type="entry name" value="FMN_red"/>
    <property type="match status" value="1"/>
</dbReference>
<feature type="domain" description="NADPH-dependent FMN reductase-like" evidence="3">
    <location>
        <begin position="30"/>
        <end position="179"/>
    </location>
</feature>
<dbReference type="PANTHER" id="PTHR43278">
    <property type="entry name" value="NAD(P)H-DEPENDENT FMN-CONTAINING OXIDOREDUCTASE YWQN-RELATED"/>
    <property type="match status" value="1"/>
</dbReference>
<name>A0A9D2WNC5_9FIRM</name>
<keyword evidence="2" id="KW-0288">FMN</keyword>
<dbReference type="InterPro" id="IPR029039">
    <property type="entry name" value="Flavoprotein-like_sf"/>
</dbReference>
<keyword evidence="4" id="KW-0560">Oxidoreductase</keyword>
<proteinExistence type="predicted"/>
<evidence type="ECO:0000313" key="5">
    <source>
        <dbReference type="Proteomes" id="UP000798488"/>
    </source>
</evidence>
<comment type="caution">
    <text evidence="4">The sequence shown here is derived from an EMBL/GenBank/DDBJ whole genome shotgun (WGS) entry which is preliminary data.</text>
</comment>
<organism evidence="4 5">
    <name type="scientific">Sporotomaculum syntrophicum</name>
    <dbReference type="NCBI Taxonomy" id="182264"/>
    <lineage>
        <taxon>Bacteria</taxon>
        <taxon>Bacillati</taxon>
        <taxon>Bacillota</taxon>
        <taxon>Clostridia</taxon>
        <taxon>Eubacteriales</taxon>
        <taxon>Desulfallaceae</taxon>
        <taxon>Sporotomaculum</taxon>
    </lineage>
</organism>
<protein>
    <submittedName>
        <fullName evidence="4">p-benzoquinone reductase</fullName>
        <ecNumber evidence="4">1.6.5.2</ecNumber>
    </submittedName>
</protein>
<gene>
    <name evidence="4" type="primary">pnpB</name>
    <name evidence="4" type="ORF">SPSYN_02715</name>
</gene>
<sequence length="231" mass="25142">MDYAKHLSVKLDPAGVENKKLIERRDPVLIVAINGSPNAEGNTALMLRAALDEVTAAGGEGYFIQVSELLSKARVPYCIVCSNPCEGKCFRGTPLEEAYKLLSRCDGIIIGSPVYFCTVSAQLKAFWDKTRYLRKDKALLNVVGGALSVAAGRFGGQETTLRALQDMMFCQGMTVVGDGFIDEDAGHLGACAQRYVKDDPDGLKRTRILARRVLEVARATASLRTHRTQGK</sequence>
<dbReference type="PANTHER" id="PTHR43278:SF1">
    <property type="entry name" value="IRON-SULFUR FLAVOPROTEIN MJ1083"/>
    <property type="match status" value="1"/>
</dbReference>
<dbReference type="InterPro" id="IPR051796">
    <property type="entry name" value="ISF_SsuE-like"/>
</dbReference>
<dbReference type="EMBL" id="LSRS01000007">
    <property type="protein sequence ID" value="KAF1084063.1"/>
    <property type="molecule type" value="Genomic_DNA"/>
</dbReference>
<reference evidence="4" key="1">
    <citation type="submission" date="2016-02" db="EMBL/GenBank/DDBJ databases">
        <title>Draft Genome Sequence of Sporotomaculum syntrophicum Strain FB, a Syntrophic Benzoate Degrader.</title>
        <authorList>
            <person name="Nobu M.K."/>
            <person name="Narihiro T."/>
            <person name="Qiu Y.-L."/>
            <person name="Ohashi A."/>
            <person name="Liu W.-T."/>
            <person name="Yuji S."/>
        </authorList>
    </citation>
    <scope>NUCLEOTIDE SEQUENCE</scope>
    <source>
        <strain evidence="4">FB</strain>
    </source>
</reference>
<evidence type="ECO:0000313" key="4">
    <source>
        <dbReference type="EMBL" id="KAF1084063.1"/>
    </source>
</evidence>
<dbReference type="AlphaFoldDB" id="A0A9D2WNC5"/>
<dbReference type="GO" id="GO:0003955">
    <property type="term" value="F:NAD(P)H dehydrogenase (quinone) activity"/>
    <property type="evidence" value="ECO:0007669"/>
    <property type="project" value="UniProtKB-EC"/>
</dbReference>
<evidence type="ECO:0000259" key="3">
    <source>
        <dbReference type="Pfam" id="PF03358"/>
    </source>
</evidence>
<accession>A0A9D2WNC5</accession>
<dbReference type="Proteomes" id="UP000798488">
    <property type="component" value="Unassembled WGS sequence"/>
</dbReference>
<evidence type="ECO:0000256" key="2">
    <source>
        <dbReference type="ARBA" id="ARBA00022643"/>
    </source>
</evidence>
<dbReference type="Gene3D" id="3.40.50.360">
    <property type="match status" value="1"/>
</dbReference>
<keyword evidence="1" id="KW-0285">Flavoprotein</keyword>
<dbReference type="InterPro" id="IPR005025">
    <property type="entry name" value="FMN_Rdtase-like_dom"/>
</dbReference>
<evidence type="ECO:0000256" key="1">
    <source>
        <dbReference type="ARBA" id="ARBA00022630"/>
    </source>
</evidence>
<dbReference type="EC" id="1.6.5.2" evidence="4"/>
<keyword evidence="5" id="KW-1185">Reference proteome</keyword>